<feature type="transmembrane region" description="Helical" evidence="6">
    <location>
        <begin position="94"/>
        <end position="113"/>
    </location>
</feature>
<evidence type="ECO:0000313" key="8">
    <source>
        <dbReference type="Proteomes" id="UP000799779"/>
    </source>
</evidence>
<dbReference type="PANTHER" id="PTHR35042">
    <property type="entry name" value="ANTHRONE OXYGENASE ENCC"/>
    <property type="match status" value="1"/>
</dbReference>
<keyword evidence="3 6" id="KW-1133">Transmembrane helix</keyword>
<evidence type="ECO:0000256" key="3">
    <source>
        <dbReference type="ARBA" id="ARBA00022989"/>
    </source>
</evidence>
<evidence type="ECO:0000256" key="5">
    <source>
        <dbReference type="ARBA" id="ARBA00034313"/>
    </source>
</evidence>
<evidence type="ECO:0000256" key="4">
    <source>
        <dbReference type="ARBA" id="ARBA00023136"/>
    </source>
</evidence>
<dbReference type="AlphaFoldDB" id="A0A6A5WAK6"/>
<evidence type="ECO:0000313" key="7">
    <source>
        <dbReference type="EMBL" id="KAF1994646.1"/>
    </source>
</evidence>
<proteinExistence type="inferred from homology"/>
<dbReference type="OrthoDB" id="3750842at2759"/>
<sequence>MADTTTSALQSYSIVAATLAAGFNLSTSLVTIPVLLQSPVGQLASQWQTMFNRGITPVVSLAMTSAVGFMTLAYRVHTASQRLSSGTDVSTRNLYIGAAVATFGLAPYTQILMGGTNSELARRAALQSAQAGTYELVQRWGTFNLWRGVMLLVGAVVGTWATAR</sequence>
<evidence type="ECO:0000256" key="6">
    <source>
        <dbReference type="SAM" id="Phobius"/>
    </source>
</evidence>
<evidence type="ECO:0000256" key="2">
    <source>
        <dbReference type="ARBA" id="ARBA00022692"/>
    </source>
</evidence>
<accession>A0A6A5WAK6</accession>
<feature type="transmembrane region" description="Helical" evidence="6">
    <location>
        <begin position="55"/>
        <end position="74"/>
    </location>
</feature>
<keyword evidence="4 6" id="KW-0472">Membrane</keyword>
<keyword evidence="2 6" id="KW-0812">Transmembrane</keyword>
<protein>
    <recommendedName>
        <fullName evidence="9">DUF1772-domain-containing protein</fullName>
    </recommendedName>
</protein>
<feature type="transmembrane region" description="Helical" evidence="6">
    <location>
        <begin position="12"/>
        <end position="35"/>
    </location>
</feature>
<dbReference type="GO" id="GO:0016020">
    <property type="term" value="C:membrane"/>
    <property type="evidence" value="ECO:0007669"/>
    <property type="project" value="UniProtKB-SubCell"/>
</dbReference>
<gene>
    <name evidence="7" type="ORF">P154DRAFT_612983</name>
</gene>
<name>A0A6A5WAK6_9PLEO</name>
<dbReference type="Pfam" id="PF08592">
    <property type="entry name" value="Anthrone_oxy"/>
    <property type="match status" value="1"/>
</dbReference>
<comment type="subcellular location">
    <subcellularLocation>
        <location evidence="1">Membrane</location>
        <topology evidence="1">Multi-pass membrane protein</topology>
    </subcellularLocation>
</comment>
<keyword evidence="8" id="KW-1185">Reference proteome</keyword>
<reference evidence="7" key="1">
    <citation type="journal article" date="2020" name="Stud. Mycol.">
        <title>101 Dothideomycetes genomes: a test case for predicting lifestyles and emergence of pathogens.</title>
        <authorList>
            <person name="Haridas S."/>
            <person name="Albert R."/>
            <person name="Binder M."/>
            <person name="Bloem J."/>
            <person name="Labutti K."/>
            <person name="Salamov A."/>
            <person name="Andreopoulos B."/>
            <person name="Baker S."/>
            <person name="Barry K."/>
            <person name="Bills G."/>
            <person name="Bluhm B."/>
            <person name="Cannon C."/>
            <person name="Castanera R."/>
            <person name="Culley D."/>
            <person name="Daum C."/>
            <person name="Ezra D."/>
            <person name="Gonzalez J."/>
            <person name="Henrissat B."/>
            <person name="Kuo A."/>
            <person name="Liang C."/>
            <person name="Lipzen A."/>
            <person name="Lutzoni F."/>
            <person name="Magnuson J."/>
            <person name="Mondo S."/>
            <person name="Nolan M."/>
            <person name="Ohm R."/>
            <person name="Pangilinan J."/>
            <person name="Park H.-J."/>
            <person name="Ramirez L."/>
            <person name="Alfaro M."/>
            <person name="Sun H."/>
            <person name="Tritt A."/>
            <person name="Yoshinaga Y."/>
            <person name="Zwiers L.-H."/>
            <person name="Turgeon B."/>
            <person name="Goodwin S."/>
            <person name="Spatafora J."/>
            <person name="Crous P."/>
            <person name="Grigoriev I."/>
        </authorList>
    </citation>
    <scope>NUCLEOTIDE SEQUENCE</scope>
    <source>
        <strain evidence="7">CBS 123094</strain>
    </source>
</reference>
<organism evidence="7 8">
    <name type="scientific">Amniculicola lignicola CBS 123094</name>
    <dbReference type="NCBI Taxonomy" id="1392246"/>
    <lineage>
        <taxon>Eukaryota</taxon>
        <taxon>Fungi</taxon>
        <taxon>Dikarya</taxon>
        <taxon>Ascomycota</taxon>
        <taxon>Pezizomycotina</taxon>
        <taxon>Dothideomycetes</taxon>
        <taxon>Pleosporomycetidae</taxon>
        <taxon>Pleosporales</taxon>
        <taxon>Amniculicolaceae</taxon>
        <taxon>Amniculicola</taxon>
    </lineage>
</organism>
<dbReference type="PANTHER" id="PTHR35042:SF1">
    <property type="entry name" value="DUF1772-DOMAIN-CONTAINING PROTEIN"/>
    <property type="match status" value="1"/>
</dbReference>
<dbReference type="EMBL" id="ML977654">
    <property type="protein sequence ID" value="KAF1994646.1"/>
    <property type="molecule type" value="Genomic_DNA"/>
</dbReference>
<feature type="transmembrane region" description="Helical" evidence="6">
    <location>
        <begin position="145"/>
        <end position="163"/>
    </location>
</feature>
<evidence type="ECO:0008006" key="9">
    <source>
        <dbReference type="Google" id="ProtNLM"/>
    </source>
</evidence>
<comment type="similarity">
    <text evidence="5">Belongs to the anthrone oxygenase family.</text>
</comment>
<evidence type="ECO:0000256" key="1">
    <source>
        <dbReference type="ARBA" id="ARBA00004141"/>
    </source>
</evidence>
<dbReference type="Proteomes" id="UP000799779">
    <property type="component" value="Unassembled WGS sequence"/>
</dbReference>
<dbReference type="InterPro" id="IPR013901">
    <property type="entry name" value="Anthrone_oxy"/>
</dbReference>